<evidence type="ECO:0000259" key="1">
    <source>
        <dbReference type="Pfam" id="PF09350"/>
    </source>
</evidence>
<protein>
    <submittedName>
        <fullName evidence="2">Golgi vesicle prefusion complex stabilization</fullName>
    </submittedName>
</protein>
<gene>
    <name evidence="2" type="primary">DNAJC28</name>
    <name evidence="2" type="ORF">OS493_009536</name>
</gene>
<proteinExistence type="predicted"/>
<name>A0A9X0CNJ2_9CNID</name>
<accession>A0A9X0CNJ2</accession>
<feature type="domain" description="DnaJ homologue subfamily C member 28 conserved" evidence="1">
    <location>
        <begin position="101"/>
        <end position="168"/>
    </location>
</feature>
<dbReference type="InterPro" id="IPR052573">
    <property type="entry name" value="DnaJ_C_subfamily_28"/>
</dbReference>
<evidence type="ECO:0000313" key="3">
    <source>
        <dbReference type="Proteomes" id="UP001163046"/>
    </source>
</evidence>
<dbReference type="Proteomes" id="UP001163046">
    <property type="component" value="Unassembled WGS sequence"/>
</dbReference>
<reference evidence="2" key="1">
    <citation type="submission" date="2023-01" db="EMBL/GenBank/DDBJ databases">
        <title>Genome assembly of the deep-sea coral Lophelia pertusa.</title>
        <authorList>
            <person name="Herrera S."/>
            <person name="Cordes E."/>
        </authorList>
    </citation>
    <scope>NUCLEOTIDE SEQUENCE</scope>
    <source>
        <strain evidence="2">USNM1676648</strain>
        <tissue evidence="2">Polyp</tissue>
    </source>
</reference>
<comment type="caution">
    <text evidence="2">The sequence shown here is derived from an EMBL/GenBank/DDBJ whole genome shotgun (WGS) entry which is preliminary data.</text>
</comment>
<dbReference type="Pfam" id="PF09350">
    <property type="entry name" value="DJC28_CD"/>
    <property type="match status" value="1"/>
</dbReference>
<dbReference type="PANTHER" id="PTHR39158">
    <property type="entry name" value="OS08G0560600 PROTEIN"/>
    <property type="match status" value="1"/>
</dbReference>
<dbReference type="OrthoDB" id="1922282at2759"/>
<dbReference type="EMBL" id="MU827305">
    <property type="protein sequence ID" value="KAJ7363384.1"/>
    <property type="molecule type" value="Genomic_DNA"/>
</dbReference>
<evidence type="ECO:0000313" key="2">
    <source>
        <dbReference type="EMBL" id="KAJ7363384.1"/>
    </source>
</evidence>
<keyword evidence="3" id="KW-1185">Reference proteome</keyword>
<dbReference type="AlphaFoldDB" id="A0A9X0CNJ2"/>
<sequence>MDHVTTASQKGPEVNDQDFEKEIFDIHHIAPQHRQYLEYEGIGFGSPSKRQKQYQSYRVQRASDKVIDHKTQQFGEQETSIAEPEKRAIRRSKYSKVIDRLVEDLIQEAMSKGEFKNLAGSGKPLKFEQELYVDSTTRRLNKVLIDSGFAPEWISLEKEIRQDIKRLRDGLLEKREKLGPSPLTLRANQHMGAQLEGIEEKLRIIKQKNR</sequence>
<dbReference type="PANTHER" id="PTHR39158:SF1">
    <property type="entry name" value="DNAJ HOMOLOG SUBFAMILY C MEMBER 28"/>
    <property type="match status" value="1"/>
</dbReference>
<dbReference type="InterPro" id="IPR018961">
    <property type="entry name" value="DnaJ_homolog_subfam-C_membr-28"/>
</dbReference>
<organism evidence="2 3">
    <name type="scientific">Desmophyllum pertusum</name>
    <dbReference type="NCBI Taxonomy" id="174260"/>
    <lineage>
        <taxon>Eukaryota</taxon>
        <taxon>Metazoa</taxon>
        <taxon>Cnidaria</taxon>
        <taxon>Anthozoa</taxon>
        <taxon>Hexacorallia</taxon>
        <taxon>Scleractinia</taxon>
        <taxon>Caryophylliina</taxon>
        <taxon>Caryophylliidae</taxon>
        <taxon>Desmophyllum</taxon>
    </lineage>
</organism>